<sequence length="2211" mass="247591">MEVDNNSDPDLTARPSIDDAANPALDSMPSLNLNNESDLTELSSDEEPAPLSGKGKKPVKKPVCKPRAGKKRKQSATEDDNDDEHPLPAPVSKRKPKKLHLEERLDGLGMSVIASLFSTQALEEDLRSLSTMDLSSAYSRLPNLTHALETMNNLRTTNNWVMSYLQCSPLNNSTSLIQLVRLQAAVAAAPELYNLWKQLTIINRATQWDIARIMLLIYDWLVDTGRHLANALVEAYKDGVPSLRRDFPAFAKLTEHAMLWADHVCLQRAAKGAGSVKIAPLQFQPWEVDAQSPSPDWPPSNLSQVPRDLYGLRPVEKTKGGNMPISLQQPLLMKFVPNSPESVRDGGRRILYTLLAHEMIVLPMSKIDELLITKRHRKDLQYVHARLISRGALLHCLVDVCQSEDVLALPLVKQVLTSPSSLLSGTSDAKFMPDILTAESLLAMHKKLEPFRAELCAQLEIDEDIPFYMQEIATHIHRCSLQFEHKRPLTDEQILNPHLLNHVPFLSRKGTRQSGTTRNLPILQSSAASLMPDASRMPTLLAVPAVLIREGLCRSNNHPPADIVLHRILTGLHPRMGTASHSNLDHVDTMRLCNINATLVLYHFRNNRITEPLGLSNIGIWMVTGQGFGTQKFLEQGNFWFASGSECVARFTAVQQSNESIVIQYLADHPRTPEALFKRIPGYIVYNDPNVWGQASNALKLNPTIPGTGGAMRKTNDETIAPIFAPDMSAKWSRWLGKLAGKDPASFTGVRHSWTEAIDFIVSLEITGMKDKGLTTLQCANNLVILGVCTPPSPEEMAAWIAENGSLGAFNGLLRLGFSLTMKDKIGVRAAFLLVYRHLDKHMTKRDKETTGFGAIFVENFLCKVERWEHRFEEAGMPQSLQQTAIHTQENVLTVLTAPDDELLPLIELYWSFGFSDPVIAHHCMDHFDRDVYGLSKTTVKRRRVRLKLKGTRKEAMTWERLQPIYTKIRARFPSMGARAMVILIRQQNKIKVSEGNLARFLRTVEGDQVMKRKARRFKRKQFHCAGLHDVWTFDQHDKWKRFNLFLHIGIEPCSGTILWLKIWWTNRNPILITSYYLEVARSLQGKVLQNEMMLDRTDAVKIVIGIPMLSQSDPGSENFGIAYCHTTTRQTLDPALQGTLQHRWTNKHKGSNIKPEIGWLILRRTFTEGFESILQWGVDHDLYDTDNRLHKWLAIPWLQSELDSWRARFNSSPRRHDPHKVLPQGIPDLIRAKPADYNVQDFKIPVSPELFDDMETTWAPPSNPVFQLVPDTFGKYANVFYVYLSSPVVTSENFWDVYNHLLGLFEGSFVLEDPIVLTEMSNINDHMEFEMPIQEHQMEQPPPDEDDSEDDTDHILYGNISSDSEDDKEKEWPNGILQYVRKLPPKEGGKWYCPDCCLRYNAAPGTISTVRRSVMADASTRAAPVSRPNHLDLANVNAIRKEISKAQRGDPTRQIVQAVPAALGGVGSAVFGISAVPGGGRPTVYVPGAQGGTHGLYIPPPPPRASYPPGSLQAQHMIDSNVHRGMGYTAAHQHYNTERLAMQNKTSAADVGCLVGLKVQLQFMSSKKNKPVTILTANGIEVHIRIGYSDLIKKAFDNVLIAWNERMLGQGLVLTLEDVQLMKPNESWILYDKTINHDLISPMYRAEGDANNGGVAAPRAKRSNVGSAAFLKDGQTYKIPKKAETLTVGLKSAFGIEWESRAGLSPEEYGPPETFASFKARQRDEVNQVNAPFLVVSKMHAKRSISTMKEQDQHPNPEENWSARRAPSDDELPPITKTTGKSTQAMQGPVNSSAIIPLFLNNTTLYRPTTPPPIGQSAPATTVTPPAKRRAVSASNEVDLRPPTRALKLNDLLLSEKTGSNLDGPNVERDPDTEAMSMDDFVKGLRAQVHVSSRDMRGLWSRVPVQIAFHEFRFDLTFRQMLTTASKKTGDALEDYCHSPLTVTILLDIGPSNYEKGAFKIMRRAQCGLELFPRGPLRGTHGQYELAVKELYYQQDQLLLPPHAKGQATGLNMEGRIAITASLMLTACYGFMDMFLESHPTEAVSLNIPIMEFVKVGLGSGLLPSKDGSSMEKKVYLIEEYIDPAVEGRFHKYIGNGSTIPLQQTTKEDKNRAAFLSFTQHVQYMLSGKQIFLSDYQGGTTLLSDPQIMAAKELGSVYGDGNVFSGFMSLELQHVCNDFYEKDESEELRRSRRISEHGVSDVNDELGHYV</sequence>
<dbReference type="PANTHER" id="PTHR46177">
    <property type="entry name" value="INTEGRASE CATALYTIC DOMAIN-CONTAINING PROTEIN"/>
    <property type="match status" value="1"/>
</dbReference>
<organism evidence="6 7">
    <name type="scientific">Mycena citricolor</name>
    <dbReference type="NCBI Taxonomy" id="2018698"/>
    <lineage>
        <taxon>Eukaryota</taxon>
        <taxon>Fungi</taxon>
        <taxon>Dikarya</taxon>
        <taxon>Basidiomycota</taxon>
        <taxon>Agaricomycotina</taxon>
        <taxon>Agaricomycetes</taxon>
        <taxon>Agaricomycetidae</taxon>
        <taxon>Agaricales</taxon>
        <taxon>Marasmiineae</taxon>
        <taxon>Mycenaceae</taxon>
        <taxon>Mycena</taxon>
    </lineage>
</organism>
<comment type="caution">
    <text evidence="6">The sequence shown here is derived from an EMBL/GenBank/DDBJ whole genome shotgun (WGS) entry which is preliminary data.</text>
</comment>
<evidence type="ECO:0000256" key="4">
    <source>
        <dbReference type="SAM" id="MobiDB-lite"/>
    </source>
</evidence>
<evidence type="ECO:0000259" key="5">
    <source>
        <dbReference type="PROSITE" id="PS51158"/>
    </source>
</evidence>
<evidence type="ECO:0000256" key="3">
    <source>
        <dbReference type="ARBA" id="ARBA00022777"/>
    </source>
</evidence>
<feature type="region of interest" description="Disordered" evidence="4">
    <location>
        <begin position="1745"/>
        <end position="1790"/>
    </location>
</feature>
<gene>
    <name evidence="6" type="ORF">MYCIT1_LOCUS10856</name>
</gene>
<protein>
    <recommendedName>
        <fullName evidence="5">Alpha-type protein kinase domain-containing protein</fullName>
    </recommendedName>
</protein>
<keyword evidence="1" id="KW-0723">Serine/threonine-protein kinase</keyword>
<dbReference type="Gene3D" id="3.20.200.10">
    <property type="entry name" value="MHCK/EF2 kinase"/>
    <property type="match status" value="1"/>
</dbReference>
<dbReference type="Pfam" id="PF02816">
    <property type="entry name" value="Alpha_kinase"/>
    <property type="match status" value="1"/>
</dbReference>
<feature type="compositionally biased region" description="Acidic residues" evidence="4">
    <location>
        <begin position="1343"/>
        <end position="1353"/>
    </location>
</feature>
<dbReference type="InterPro" id="IPR011009">
    <property type="entry name" value="Kinase-like_dom_sf"/>
</dbReference>
<dbReference type="EMBL" id="CAVNYO010000136">
    <property type="protein sequence ID" value="CAK5267931.1"/>
    <property type="molecule type" value="Genomic_DNA"/>
</dbReference>
<feature type="region of interest" description="Disordered" evidence="4">
    <location>
        <begin position="1"/>
        <end position="98"/>
    </location>
</feature>
<evidence type="ECO:0000313" key="6">
    <source>
        <dbReference type="EMBL" id="CAK5267931.1"/>
    </source>
</evidence>
<evidence type="ECO:0000256" key="1">
    <source>
        <dbReference type="ARBA" id="ARBA00022527"/>
    </source>
</evidence>
<accession>A0AAD2H2C4</accession>
<dbReference type="SUPFAM" id="SSF56112">
    <property type="entry name" value="Protein kinase-like (PK-like)"/>
    <property type="match status" value="1"/>
</dbReference>
<dbReference type="GO" id="GO:0004674">
    <property type="term" value="F:protein serine/threonine kinase activity"/>
    <property type="evidence" value="ECO:0007669"/>
    <property type="project" value="UniProtKB-KW"/>
</dbReference>
<dbReference type="PANTHER" id="PTHR46177:SF1">
    <property type="entry name" value="INTEGRASE CATALYTIC DOMAIN-CONTAINING PROTEIN"/>
    <property type="match status" value="1"/>
</dbReference>
<keyword evidence="3" id="KW-0418">Kinase</keyword>
<feature type="region of interest" description="Disordered" evidence="4">
    <location>
        <begin position="1812"/>
        <end position="1838"/>
    </location>
</feature>
<reference evidence="6" key="1">
    <citation type="submission" date="2023-11" db="EMBL/GenBank/DDBJ databases">
        <authorList>
            <person name="De Vega J J."/>
            <person name="De Vega J J."/>
        </authorList>
    </citation>
    <scope>NUCLEOTIDE SEQUENCE</scope>
</reference>
<keyword evidence="2" id="KW-0808">Transferase</keyword>
<dbReference type="PROSITE" id="PS51158">
    <property type="entry name" value="ALPHA_KINASE"/>
    <property type="match status" value="1"/>
</dbReference>
<keyword evidence="7" id="KW-1185">Reference proteome</keyword>
<evidence type="ECO:0000313" key="7">
    <source>
        <dbReference type="Proteomes" id="UP001295794"/>
    </source>
</evidence>
<feature type="region of interest" description="Disordered" evidence="4">
    <location>
        <begin position="1336"/>
        <end position="1372"/>
    </location>
</feature>
<name>A0AAD2H2C4_9AGAR</name>
<feature type="compositionally biased region" description="Basic residues" evidence="4">
    <location>
        <begin position="54"/>
        <end position="74"/>
    </location>
</feature>
<feature type="compositionally biased region" description="Polar residues" evidence="4">
    <location>
        <begin position="1777"/>
        <end position="1790"/>
    </location>
</feature>
<dbReference type="Proteomes" id="UP001295794">
    <property type="component" value="Unassembled WGS sequence"/>
</dbReference>
<evidence type="ECO:0000256" key="2">
    <source>
        <dbReference type="ARBA" id="ARBA00022679"/>
    </source>
</evidence>
<feature type="domain" description="Alpha-type protein kinase" evidence="5">
    <location>
        <begin position="1929"/>
        <end position="2192"/>
    </location>
</feature>
<proteinExistence type="predicted"/>
<dbReference type="GO" id="GO:0005524">
    <property type="term" value="F:ATP binding"/>
    <property type="evidence" value="ECO:0007669"/>
    <property type="project" value="InterPro"/>
</dbReference>
<dbReference type="InterPro" id="IPR004166">
    <property type="entry name" value="a-kinase_dom"/>
</dbReference>